<dbReference type="EMBL" id="DS239418">
    <property type="protein sequence ID" value="EDP30613.1"/>
    <property type="molecule type" value="Genomic_DNA"/>
</dbReference>
<reference evidence="2" key="1">
    <citation type="journal article" date="2007" name="Science">
        <title>Draft genome of the filarial nematode parasite Brugia malayi.</title>
        <authorList>
            <person name="Ghedin E."/>
            <person name="Wang S."/>
            <person name="Spiro D."/>
            <person name="Caler E."/>
            <person name="Zhao Q."/>
            <person name="Crabtree J."/>
            <person name="Allen J.E."/>
            <person name="Delcher A.L."/>
            <person name="Guiliano D.B."/>
            <person name="Miranda-Saavedra D."/>
            <person name="Angiuoli S.V."/>
            <person name="Creasy T."/>
            <person name="Amedeo P."/>
            <person name="Haas B."/>
            <person name="El-Sayed N.M."/>
            <person name="Wortman J.R."/>
            <person name="Feldblyum T."/>
            <person name="Tallon L."/>
            <person name="Schatz M."/>
            <person name="Shumway M."/>
            <person name="Koo H."/>
            <person name="Salzberg S.L."/>
            <person name="Schobel S."/>
            <person name="Pertea M."/>
            <person name="Pop M."/>
            <person name="White O."/>
            <person name="Barton G.J."/>
            <person name="Carlow C.K."/>
            <person name="Crawford M.J."/>
            <person name="Daub J."/>
            <person name="Dimmic M.W."/>
            <person name="Estes C.F."/>
            <person name="Foster J.M."/>
            <person name="Ganatra M."/>
            <person name="Gregory W.F."/>
            <person name="Johnson N.M."/>
            <person name="Jin J."/>
            <person name="Komuniecki R."/>
            <person name="Korf I."/>
            <person name="Kumar S."/>
            <person name="Laney S."/>
            <person name="Li B.W."/>
            <person name="Li W."/>
            <person name="Lindblom T.H."/>
            <person name="Lustigman S."/>
            <person name="Ma D."/>
            <person name="Maina C.V."/>
            <person name="Martin D.M."/>
            <person name="McCarter J.P."/>
            <person name="McReynolds L."/>
            <person name="Mitreva M."/>
            <person name="Nutman T.B."/>
            <person name="Parkinson J."/>
            <person name="Peregrin-Alvarez J.M."/>
            <person name="Poole C."/>
            <person name="Ren Q."/>
            <person name="Saunders L."/>
            <person name="Sluder A.E."/>
            <person name="Smith K."/>
            <person name="Stanke M."/>
            <person name="Unnasch T.R."/>
            <person name="Ware J."/>
            <person name="Wei A.D."/>
            <person name="Weil G."/>
            <person name="Williams D.J."/>
            <person name="Zhang Y."/>
            <person name="Williams S.A."/>
            <person name="Fraser-Liggett C."/>
            <person name="Slatko B."/>
            <person name="Blaxter M.L."/>
            <person name="Scott A.L."/>
        </authorList>
    </citation>
    <scope>NUCLEOTIDE SEQUENCE [LARGE SCALE GENOMIC DNA]</scope>
</reference>
<proteinExistence type="predicted"/>
<protein>
    <submittedName>
        <fullName evidence="2">Uncharacterized protein</fullName>
    </submittedName>
</protein>
<evidence type="ECO:0000313" key="2">
    <source>
        <dbReference type="EMBL" id="EDP30613.1"/>
    </source>
</evidence>
<gene>
    <name evidence="2" type="ORF">Bm1_44680</name>
</gene>
<name>A8Q6Z5_BRUMA</name>
<evidence type="ECO:0000256" key="1">
    <source>
        <dbReference type="SAM" id="MobiDB-lite"/>
    </source>
</evidence>
<accession>A8Q6Z5</accession>
<sequence>MDREQTGHIAELGFQTNFQLREHLVECHAKFVARALLAPNVTKKTHFWLLTNIAYHSENVGDDFLCDAFAETALESTKQSSIPQDDRDNDESYLNSQKQKPLESDDPEEADYQPIAKRSNVVRI</sequence>
<organism evidence="2">
    <name type="scientific">Brugia malayi</name>
    <name type="common">Filarial nematode worm</name>
    <dbReference type="NCBI Taxonomy" id="6279"/>
    <lineage>
        <taxon>Eukaryota</taxon>
        <taxon>Metazoa</taxon>
        <taxon>Ecdysozoa</taxon>
        <taxon>Nematoda</taxon>
        <taxon>Chromadorea</taxon>
        <taxon>Rhabditida</taxon>
        <taxon>Spirurina</taxon>
        <taxon>Spiruromorpha</taxon>
        <taxon>Filarioidea</taxon>
        <taxon>Onchocercidae</taxon>
        <taxon>Brugia</taxon>
    </lineage>
</organism>
<feature type="region of interest" description="Disordered" evidence="1">
    <location>
        <begin position="76"/>
        <end position="124"/>
    </location>
</feature>
<dbReference type="AlphaFoldDB" id="A8Q6Z5"/>